<feature type="compositionally biased region" description="Basic and acidic residues" evidence="1">
    <location>
        <begin position="1"/>
        <end position="11"/>
    </location>
</feature>
<evidence type="ECO:0000313" key="2">
    <source>
        <dbReference type="EMBL" id="JAB83193.1"/>
    </source>
</evidence>
<reference evidence="2" key="1">
    <citation type="journal article" date="2015" name="Sci. Rep.">
        <title>Tissue- and time-dependent transcription in Ixodes ricinus salivary glands and midguts when blood feeding on the vertebrate host.</title>
        <authorList>
            <person name="Kotsyfakis M."/>
            <person name="Schwarz A."/>
            <person name="Erhart J."/>
            <person name="Ribeiro J.M."/>
        </authorList>
    </citation>
    <scope>NUCLEOTIDE SEQUENCE</scope>
    <source>
        <tissue evidence="2">Salivary gland and midgut</tissue>
    </source>
</reference>
<sequence>MLSSLLKEHQQRQACAPGRSRGKEKRSHSCVQCSHNRHGRSSKTLGLPRPTCNQKKLDAEVKQLHSNAANFAKQTTNWLHLVDNFNHALEGAGGHRKLGQET</sequence>
<name>V5I4F7_IXORI</name>
<feature type="region of interest" description="Disordered" evidence="1">
    <location>
        <begin position="1"/>
        <end position="50"/>
    </location>
</feature>
<dbReference type="Pfam" id="PF06320">
    <property type="entry name" value="GCN5L1"/>
    <property type="match status" value="1"/>
</dbReference>
<organism evidence="2">
    <name type="scientific">Ixodes ricinus</name>
    <name type="common">Common tick</name>
    <name type="synonym">Acarus ricinus</name>
    <dbReference type="NCBI Taxonomy" id="34613"/>
    <lineage>
        <taxon>Eukaryota</taxon>
        <taxon>Metazoa</taxon>
        <taxon>Ecdysozoa</taxon>
        <taxon>Arthropoda</taxon>
        <taxon>Chelicerata</taxon>
        <taxon>Arachnida</taxon>
        <taxon>Acari</taxon>
        <taxon>Parasitiformes</taxon>
        <taxon>Ixodida</taxon>
        <taxon>Ixodoidea</taxon>
        <taxon>Ixodidae</taxon>
        <taxon>Ixodinae</taxon>
        <taxon>Ixodes</taxon>
    </lineage>
</organism>
<protein>
    <submittedName>
        <fullName evidence="2">Putative bioproteinsis of lysosome-related organelles complex 1 subunit</fullName>
    </submittedName>
</protein>
<evidence type="ECO:0000256" key="1">
    <source>
        <dbReference type="SAM" id="MobiDB-lite"/>
    </source>
</evidence>
<dbReference type="EMBL" id="GANP01001275">
    <property type="protein sequence ID" value="JAB83193.1"/>
    <property type="molecule type" value="mRNA"/>
</dbReference>
<accession>V5I4F7</accession>
<dbReference type="AlphaFoldDB" id="V5I4F7"/>
<proteinExistence type="evidence at transcript level"/>